<dbReference type="OrthoDB" id="978595at2"/>
<accession>A0A1W2G9S1</accession>
<comment type="subcellular location">
    <subcellularLocation>
        <location evidence="1 7">Cell membrane</location>
        <topology evidence="1 7">Multi-pass membrane protein</topology>
    </subcellularLocation>
</comment>
<protein>
    <recommendedName>
        <fullName evidence="7">UPF0056 membrane protein</fullName>
    </recommendedName>
</protein>
<evidence type="ECO:0000256" key="7">
    <source>
        <dbReference type="RuleBase" id="RU362048"/>
    </source>
</evidence>
<evidence type="ECO:0000256" key="1">
    <source>
        <dbReference type="ARBA" id="ARBA00004651"/>
    </source>
</evidence>
<evidence type="ECO:0000256" key="3">
    <source>
        <dbReference type="ARBA" id="ARBA00022475"/>
    </source>
</evidence>
<evidence type="ECO:0000256" key="2">
    <source>
        <dbReference type="ARBA" id="ARBA00009784"/>
    </source>
</evidence>
<gene>
    <name evidence="8" type="ORF">SAMN04488029_1600</name>
</gene>
<feature type="transmembrane region" description="Helical" evidence="7">
    <location>
        <begin position="132"/>
        <end position="150"/>
    </location>
</feature>
<feature type="transmembrane region" description="Helical" evidence="7">
    <location>
        <begin position="43"/>
        <end position="67"/>
    </location>
</feature>
<keyword evidence="6 7" id="KW-0472">Membrane</keyword>
<dbReference type="AlphaFoldDB" id="A0A1W2G9S1"/>
<organism evidence="8 9">
    <name type="scientific">Reichenbachiella faecimaris</name>
    <dbReference type="NCBI Taxonomy" id="692418"/>
    <lineage>
        <taxon>Bacteria</taxon>
        <taxon>Pseudomonadati</taxon>
        <taxon>Bacteroidota</taxon>
        <taxon>Cytophagia</taxon>
        <taxon>Cytophagales</taxon>
        <taxon>Reichenbachiellaceae</taxon>
        <taxon>Reichenbachiella</taxon>
    </lineage>
</organism>
<name>A0A1W2G9S1_REIFA</name>
<keyword evidence="9" id="KW-1185">Reference proteome</keyword>
<dbReference type="InterPro" id="IPR002771">
    <property type="entry name" value="Multi_antbiot-R_MarC"/>
</dbReference>
<sequence>MQLEFTQILSVSLILFSVIDILGSIPIIINLRKKSGTIYSGKATIVAGVIMIIFLFLGDKILGLLGIDVGSFAIAGALIMFMIGMEMVLGIELFRSDEEETSSSSIVPIAFPLIAGPGTMTSLISLRAEYELTNILVGILINLLLIYAVLKSSSWLEKKIGHAGFNVIRKVFGIILLAISIKLFKNGIAF</sequence>
<dbReference type="Proteomes" id="UP000192472">
    <property type="component" value="Unassembled WGS sequence"/>
</dbReference>
<evidence type="ECO:0000256" key="6">
    <source>
        <dbReference type="ARBA" id="ARBA00023136"/>
    </source>
</evidence>
<feature type="transmembrane region" description="Helical" evidence="7">
    <location>
        <begin position="106"/>
        <end position="126"/>
    </location>
</feature>
<dbReference type="RefSeq" id="WP_084371908.1">
    <property type="nucleotide sequence ID" value="NZ_FWYF01000001.1"/>
</dbReference>
<dbReference type="Pfam" id="PF01914">
    <property type="entry name" value="MarC"/>
    <property type="match status" value="1"/>
</dbReference>
<dbReference type="GO" id="GO:0005886">
    <property type="term" value="C:plasma membrane"/>
    <property type="evidence" value="ECO:0007669"/>
    <property type="project" value="UniProtKB-SubCell"/>
</dbReference>
<keyword evidence="3" id="KW-1003">Cell membrane</keyword>
<evidence type="ECO:0000313" key="8">
    <source>
        <dbReference type="EMBL" id="SMD33274.1"/>
    </source>
</evidence>
<reference evidence="8 9" key="1">
    <citation type="submission" date="2017-04" db="EMBL/GenBank/DDBJ databases">
        <authorList>
            <person name="Afonso C.L."/>
            <person name="Miller P.J."/>
            <person name="Scott M.A."/>
            <person name="Spackman E."/>
            <person name="Goraichik I."/>
            <person name="Dimitrov K.M."/>
            <person name="Suarez D.L."/>
            <person name="Swayne D.E."/>
        </authorList>
    </citation>
    <scope>NUCLEOTIDE SEQUENCE [LARGE SCALE GENOMIC DNA]</scope>
    <source>
        <strain evidence="8 9">DSM 26133</strain>
    </source>
</reference>
<feature type="transmembrane region" description="Helical" evidence="7">
    <location>
        <begin position="73"/>
        <end position="94"/>
    </location>
</feature>
<keyword evidence="5 7" id="KW-1133">Transmembrane helix</keyword>
<comment type="similarity">
    <text evidence="2 7">Belongs to the UPF0056 (MarC) family.</text>
</comment>
<dbReference type="NCBIfam" id="TIGR00427">
    <property type="entry name" value="NAAT family transporter"/>
    <property type="match status" value="1"/>
</dbReference>
<dbReference type="EMBL" id="FWYF01000001">
    <property type="protein sequence ID" value="SMD33274.1"/>
    <property type="molecule type" value="Genomic_DNA"/>
</dbReference>
<keyword evidence="4 7" id="KW-0812">Transmembrane</keyword>
<evidence type="ECO:0000313" key="9">
    <source>
        <dbReference type="Proteomes" id="UP000192472"/>
    </source>
</evidence>
<evidence type="ECO:0000256" key="4">
    <source>
        <dbReference type="ARBA" id="ARBA00022692"/>
    </source>
</evidence>
<dbReference type="STRING" id="692418.SAMN04488029_1600"/>
<evidence type="ECO:0000256" key="5">
    <source>
        <dbReference type="ARBA" id="ARBA00022989"/>
    </source>
</evidence>
<proteinExistence type="inferred from homology"/>
<feature type="transmembrane region" description="Helical" evidence="7">
    <location>
        <begin position="6"/>
        <end position="31"/>
    </location>
</feature>
<dbReference type="PANTHER" id="PTHR33508:SF1">
    <property type="entry name" value="UPF0056 MEMBRANE PROTEIN YHCE"/>
    <property type="match status" value="1"/>
</dbReference>
<dbReference type="PANTHER" id="PTHR33508">
    <property type="entry name" value="UPF0056 MEMBRANE PROTEIN YHCE"/>
    <property type="match status" value="1"/>
</dbReference>
<feature type="transmembrane region" description="Helical" evidence="7">
    <location>
        <begin position="171"/>
        <end position="189"/>
    </location>
</feature>